<organism evidence="1 2">
    <name type="scientific">Bradyrhizobium centrolobii</name>
    <dbReference type="NCBI Taxonomy" id="1505087"/>
    <lineage>
        <taxon>Bacteria</taxon>
        <taxon>Pseudomonadati</taxon>
        <taxon>Pseudomonadota</taxon>
        <taxon>Alphaproteobacteria</taxon>
        <taxon>Hyphomicrobiales</taxon>
        <taxon>Nitrobacteraceae</taxon>
        <taxon>Bradyrhizobium</taxon>
    </lineage>
</organism>
<protein>
    <submittedName>
        <fullName evidence="1">Uncharacterized protein</fullName>
    </submittedName>
</protein>
<dbReference type="AlphaFoldDB" id="A0A176Z012"/>
<comment type="caution">
    <text evidence="1">The sequence shown here is derived from an EMBL/GenBank/DDBJ whole genome shotgun (WGS) entry which is preliminary data.</text>
</comment>
<proteinExistence type="predicted"/>
<reference evidence="1 2" key="1">
    <citation type="submission" date="2016-03" db="EMBL/GenBank/DDBJ databases">
        <title>Draft Genome Sequence of the Strain BR 10245 (Bradyrhizobium sp.) isolated from nodules of Centrolobium paraense.</title>
        <authorList>
            <person name="Simoes-Araujo J.L.Sr."/>
            <person name="Barauna A.C."/>
            <person name="Silva K."/>
            <person name="Zilli J.E."/>
        </authorList>
    </citation>
    <scope>NUCLEOTIDE SEQUENCE [LARGE SCALE GENOMIC DNA]</scope>
    <source>
        <strain evidence="1 2">BR 10245</strain>
    </source>
</reference>
<dbReference type="STRING" id="1505087.AYJ54_05915"/>
<dbReference type="EMBL" id="LUUB01000040">
    <property type="protein sequence ID" value="OAF12367.1"/>
    <property type="molecule type" value="Genomic_DNA"/>
</dbReference>
<evidence type="ECO:0000313" key="1">
    <source>
        <dbReference type="EMBL" id="OAF12367.1"/>
    </source>
</evidence>
<dbReference type="Proteomes" id="UP000076959">
    <property type="component" value="Unassembled WGS sequence"/>
</dbReference>
<gene>
    <name evidence="1" type="ORF">AYJ54_05915</name>
</gene>
<sequence>MLDCRYPAGWHPLLVLTVEDTLQQARQEIADHPDLPRLVADGCARVGDKWEPYFGELLEARCWAINLAKNYAVDEDITFVPLNDEHDSNT</sequence>
<name>A0A176Z012_9BRAD</name>
<accession>A0A176Z012</accession>
<keyword evidence="2" id="KW-1185">Reference proteome</keyword>
<evidence type="ECO:0000313" key="2">
    <source>
        <dbReference type="Proteomes" id="UP000076959"/>
    </source>
</evidence>